<gene>
    <name evidence="1" type="ORF">CO051_03090</name>
</gene>
<comment type="caution">
    <text evidence="1">The sequence shown here is derived from an EMBL/GenBank/DDBJ whole genome shotgun (WGS) entry which is preliminary data.</text>
</comment>
<organism evidence="1 2">
    <name type="scientific">Candidatus Roizmanbacteria bacterium CG_4_9_14_0_2_um_filter_39_13</name>
    <dbReference type="NCBI Taxonomy" id="1974839"/>
    <lineage>
        <taxon>Bacteria</taxon>
        <taxon>Candidatus Roizmaniibacteriota</taxon>
    </lineage>
</organism>
<name>A0A2M8EZP1_9BACT</name>
<dbReference type="Gene3D" id="3.10.180.10">
    <property type="entry name" value="2,3-Dihydroxybiphenyl 1,2-Dioxygenase, domain 1"/>
    <property type="match status" value="1"/>
</dbReference>
<evidence type="ECO:0000313" key="2">
    <source>
        <dbReference type="Proteomes" id="UP000231383"/>
    </source>
</evidence>
<reference evidence="2" key="1">
    <citation type="submission" date="2017-09" db="EMBL/GenBank/DDBJ databases">
        <title>Depth-based differentiation of microbial function through sediment-hosted aquifers and enrichment of novel symbionts in the deep terrestrial subsurface.</title>
        <authorList>
            <person name="Probst A.J."/>
            <person name="Ladd B."/>
            <person name="Jarett J.K."/>
            <person name="Geller-Mcgrath D.E."/>
            <person name="Sieber C.M.K."/>
            <person name="Emerson J.B."/>
            <person name="Anantharaman K."/>
            <person name="Thomas B.C."/>
            <person name="Malmstrom R."/>
            <person name="Stieglmeier M."/>
            <person name="Klingl A."/>
            <person name="Woyke T."/>
            <person name="Ryan C.M."/>
            <person name="Banfield J.F."/>
        </authorList>
    </citation>
    <scope>NUCLEOTIDE SEQUENCE [LARGE SCALE GENOMIC DNA]</scope>
</reference>
<accession>A0A2M8EZP1</accession>
<evidence type="ECO:0000313" key="1">
    <source>
        <dbReference type="EMBL" id="PJC32523.1"/>
    </source>
</evidence>
<dbReference type="AlphaFoldDB" id="A0A2M8EZP1"/>
<protein>
    <submittedName>
        <fullName evidence="1">Glyoxalase</fullName>
    </submittedName>
</protein>
<proteinExistence type="predicted"/>
<dbReference type="Proteomes" id="UP000231383">
    <property type="component" value="Unassembled WGS sequence"/>
</dbReference>
<sequence length="129" mass="14412">MNLNAVGIASGNITKTLEFYKLLGFEFGKPMGDHYESSVTSSFAKLMIDSKDVVKEIIGEDPKPGNHSSFAIQYDSPKEVNDIALKIQQAGFTIFKEPWDAFLGTTLRRCSRPRDGYKVDLYADLEKTP</sequence>
<dbReference type="SUPFAM" id="SSF54593">
    <property type="entry name" value="Glyoxalase/Bleomycin resistance protein/Dihydroxybiphenyl dioxygenase"/>
    <property type="match status" value="1"/>
</dbReference>
<dbReference type="EMBL" id="PFSC01000084">
    <property type="protein sequence ID" value="PJC32523.1"/>
    <property type="molecule type" value="Genomic_DNA"/>
</dbReference>
<dbReference type="InterPro" id="IPR029068">
    <property type="entry name" value="Glyas_Bleomycin-R_OHBP_Dase"/>
</dbReference>